<accession>A0A7N0TX29</accession>
<reference evidence="3" key="1">
    <citation type="submission" date="2021-01" db="UniProtKB">
        <authorList>
            <consortium name="EnsemblPlants"/>
        </authorList>
    </citation>
    <scope>IDENTIFICATION</scope>
</reference>
<comment type="similarity">
    <text evidence="1">Belongs to the REF/SRPP family.</text>
</comment>
<dbReference type="Pfam" id="PF05755">
    <property type="entry name" value="REF"/>
    <property type="match status" value="1"/>
</dbReference>
<sequence length="232" mass="25358">MSTTESRSRDLKHLGFVRIAAIQAAVLASSLYDYVKRNAGPLRSVVGSVEGTAKSVVVPIWDKYKNLPDGLLLFADQKVDDAMGQFDKHAPSLAKKVAHEAHALLDAAAEKGQKLLSEVETKGPVTGFHYAVSEFKHTAISLIAIVYVAVDGFKPFHTLADMVVPTAAHWSEKYNKLIINMSMKGHKIFSYLPQIPTDEISQACRKRKASRVAHNGSTEHKEKPSSSSSDSD</sequence>
<dbReference type="EnsemblPlants" id="Kaladp0048s0178.1.v1.1">
    <property type="protein sequence ID" value="Kaladp0048s0178.1.v1.1"/>
    <property type="gene ID" value="Kaladp0048s0178.v1.1"/>
</dbReference>
<protein>
    <recommendedName>
        <fullName evidence="5">REF/SRPP-like protein</fullName>
    </recommendedName>
</protein>
<name>A0A7N0TX29_KALFE</name>
<proteinExistence type="inferred from homology"/>
<dbReference type="OMA" id="NCLVQEM"/>
<dbReference type="InterPro" id="IPR008802">
    <property type="entry name" value="REF"/>
</dbReference>
<evidence type="ECO:0008006" key="5">
    <source>
        <dbReference type="Google" id="ProtNLM"/>
    </source>
</evidence>
<dbReference type="PANTHER" id="PTHR33732:SF2">
    <property type="entry name" value="REF_SRPP-LIKE PROTEIN"/>
    <property type="match status" value="1"/>
</dbReference>
<evidence type="ECO:0000256" key="2">
    <source>
        <dbReference type="SAM" id="MobiDB-lite"/>
    </source>
</evidence>
<evidence type="ECO:0000256" key="1">
    <source>
        <dbReference type="ARBA" id="ARBA00009737"/>
    </source>
</evidence>
<dbReference type="Gramene" id="Kaladp0048s0178.1.v1.1">
    <property type="protein sequence ID" value="Kaladp0048s0178.1.v1.1"/>
    <property type="gene ID" value="Kaladp0048s0178.v1.1"/>
</dbReference>
<keyword evidence="4" id="KW-1185">Reference proteome</keyword>
<feature type="region of interest" description="Disordered" evidence="2">
    <location>
        <begin position="203"/>
        <end position="232"/>
    </location>
</feature>
<evidence type="ECO:0000313" key="3">
    <source>
        <dbReference type="EnsemblPlants" id="Kaladp0048s0178.1.v1.1"/>
    </source>
</evidence>
<dbReference type="AlphaFoldDB" id="A0A7N0TX29"/>
<organism evidence="3 4">
    <name type="scientific">Kalanchoe fedtschenkoi</name>
    <name type="common">Lavender scallops</name>
    <name type="synonym">South American air plant</name>
    <dbReference type="NCBI Taxonomy" id="63787"/>
    <lineage>
        <taxon>Eukaryota</taxon>
        <taxon>Viridiplantae</taxon>
        <taxon>Streptophyta</taxon>
        <taxon>Embryophyta</taxon>
        <taxon>Tracheophyta</taxon>
        <taxon>Spermatophyta</taxon>
        <taxon>Magnoliopsida</taxon>
        <taxon>eudicotyledons</taxon>
        <taxon>Gunneridae</taxon>
        <taxon>Pentapetalae</taxon>
        <taxon>Saxifragales</taxon>
        <taxon>Crassulaceae</taxon>
        <taxon>Kalanchoe</taxon>
    </lineage>
</organism>
<dbReference type="Proteomes" id="UP000594263">
    <property type="component" value="Unplaced"/>
</dbReference>
<evidence type="ECO:0000313" key="4">
    <source>
        <dbReference type="Proteomes" id="UP000594263"/>
    </source>
</evidence>
<dbReference type="PANTHER" id="PTHR33732">
    <property type="entry name" value="REF/SRPP-LIKE PROTEIN OS05G0151300/LOC_OS05G05940"/>
    <property type="match status" value="1"/>
</dbReference>